<organism evidence="1 2">
    <name type="scientific">Streptomyces laurentii</name>
    <dbReference type="NCBI Taxonomy" id="39478"/>
    <lineage>
        <taxon>Bacteria</taxon>
        <taxon>Bacillati</taxon>
        <taxon>Actinomycetota</taxon>
        <taxon>Actinomycetes</taxon>
        <taxon>Kitasatosporales</taxon>
        <taxon>Streptomycetaceae</taxon>
        <taxon>Streptomyces</taxon>
    </lineage>
</organism>
<dbReference type="EMBL" id="AP017424">
    <property type="protein sequence ID" value="BAU83794.1"/>
    <property type="molecule type" value="Genomic_DNA"/>
</dbReference>
<evidence type="ECO:0000313" key="2">
    <source>
        <dbReference type="Proteomes" id="UP000217676"/>
    </source>
</evidence>
<dbReference type="AlphaFoldDB" id="A0A160NZJ0"/>
<proteinExistence type="predicted"/>
<keyword evidence="2" id="KW-1185">Reference proteome</keyword>
<dbReference type="InterPro" id="IPR036271">
    <property type="entry name" value="Tet_transcr_reg_TetR-rel_C_sf"/>
</dbReference>
<dbReference type="Proteomes" id="UP000217676">
    <property type="component" value="Chromosome"/>
</dbReference>
<gene>
    <name evidence="1" type="ORF">SLA_2877</name>
</gene>
<dbReference type="KEGG" id="slau:SLA_2877"/>
<reference evidence="1 2" key="1">
    <citation type="journal article" date="2016" name="Genome Announc.">
        <title>Complete Genome Sequence of Thiostrepton-Producing Streptomyces laurentii ATCC 31255.</title>
        <authorList>
            <person name="Doi K."/>
            <person name="Fujino Y."/>
            <person name="Nagayoshi Y."/>
            <person name="Ohshima T."/>
            <person name="Ogata S."/>
        </authorList>
    </citation>
    <scope>NUCLEOTIDE SEQUENCE [LARGE SCALE GENOMIC DNA]</scope>
    <source>
        <strain evidence="1 2">ATCC 31255</strain>
    </source>
</reference>
<dbReference type="SUPFAM" id="SSF48498">
    <property type="entry name" value="Tetracyclin repressor-like, C-terminal domain"/>
    <property type="match status" value="1"/>
</dbReference>
<accession>A0A160NZJ0</accession>
<evidence type="ECO:0000313" key="1">
    <source>
        <dbReference type="EMBL" id="BAU83794.1"/>
    </source>
</evidence>
<sequence>MPRGGAADPRTVGIAAWSLAHGFATLLLTRNLDDALAGRDPGEAFRSLAGLLGAARPGDAEAE</sequence>
<name>A0A160NZJ0_STRLU</name>
<protein>
    <submittedName>
        <fullName evidence="1">TetR-family transcriptional regulator</fullName>
    </submittedName>
</protein>